<reference evidence="1" key="2">
    <citation type="submission" date="2020-08" db="EMBL/GenBank/DDBJ databases">
        <title>Plant Genome Project.</title>
        <authorList>
            <person name="Zhang R.-G."/>
        </authorList>
    </citation>
    <scope>NUCLEOTIDE SEQUENCE</scope>
    <source>
        <strain evidence="1">Huo1</strain>
        <tissue evidence="1">Leaf</tissue>
    </source>
</reference>
<gene>
    <name evidence="1" type="ORF">SASPL_144930</name>
</gene>
<dbReference type="EMBL" id="PNBA02000017">
    <property type="protein sequence ID" value="KAG6394346.1"/>
    <property type="molecule type" value="Genomic_DNA"/>
</dbReference>
<keyword evidence="2" id="KW-1185">Reference proteome</keyword>
<proteinExistence type="predicted"/>
<evidence type="ECO:0000313" key="2">
    <source>
        <dbReference type="Proteomes" id="UP000298416"/>
    </source>
</evidence>
<sequence length="177" mass="19133">MGNYVSCTLSGPAGKGSSRATKVIFPSGELRPLHEPTKAAELMLEVPNSFVVNTKSLQIGRRFNALNADEDLEMGNVYVFFPMSKVNAVVAAADMAALFLAANSSAKRMSRGSVRILPCGGGDVQIVKSVAEKSAEPKLNFDDIDDFSVAEFKQRVSFCRSKKPLLETIAEEPAFVR</sequence>
<organism evidence="1">
    <name type="scientific">Salvia splendens</name>
    <name type="common">Scarlet sage</name>
    <dbReference type="NCBI Taxonomy" id="180675"/>
    <lineage>
        <taxon>Eukaryota</taxon>
        <taxon>Viridiplantae</taxon>
        <taxon>Streptophyta</taxon>
        <taxon>Embryophyta</taxon>
        <taxon>Tracheophyta</taxon>
        <taxon>Spermatophyta</taxon>
        <taxon>Magnoliopsida</taxon>
        <taxon>eudicotyledons</taxon>
        <taxon>Gunneridae</taxon>
        <taxon>Pentapetalae</taxon>
        <taxon>asterids</taxon>
        <taxon>lamiids</taxon>
        <taxon>Lamiales</taxon>
        <taxon>Lamiaceae</taxon>
        <taxon>Nepetoideae</taxon>
        <taxon>Mentheae</taxon>
        <taxon>Salviinae</taxon>
        <taxon>Salvia</taxon>
        <taxon>Salvia subgen. Calosphace</taxon>
        <taxon>core Calosphace</taxon>
    </lineage>
</organism>
<comment type="caution">
    <text evidence="1">The sequence shown here is derived from an EMBL/GenBank/DDBJ whole genome shotgun (WGS) entry which is preliminary data.</text>
</comment>
<dbReference type="AlphaFoldDB" id="A0A8X8Z787"/>
<dbReference type="Proteomes" id="UP000298416">
    <property type="component" value="Unassembled WGS sequence"/>
</dbReference>
<dbReference type="Pfam" id="PF14009">
    <property type="entry name" value="PADRE"/>
    <property type="match status" value="1"/>
</dbReference>
<reference evidence="1" key="1">
    <citation type="submission" date="2018-01" db="EMBL/GenBank/DDBJ databases">
        <authorList>
            <person name="Mao J.F."/>
        </authorList>
    </citation>
    <scope>NUCLEOTIDE SEQUENCE</scope>
    <source>
        <strain evidence="1">Huo1</strain>
        <tissue evidence="1">Leaf</tissue>
    </source>
</reference>
<accession>A0A8X8Z787</accession>
<dbReference type="InterPro" id="IPR025322">
    <property type="entry name" value="PADRE_dom"/>
</dbReference>
<evidence type="ECO:0000313" key="1">
    <source>
        <dbReference type="EMBL" id="KAG6394346.1"/>
    </source>
</evidence>
<protein>
    <submittedName>
        <fullName evidence="1">Uncharacterized protein</fullName>
    </submittedName>
</protein>
<dbReference type="PANTHER" id="PTHR33052">
    <property type="entry name" value="DUF4228 DOMAIN PROTEIN-RELATED"/>
    <property type="match status" value="1"/>
</dbReference>
<name>A0A8X8Z787_SALSN</name>